<proteinExistence type="predicted"/>
<protein>
    <submittedName>
        <fullName evidence="1">Uncharacterized protein</fullName>
    </submittedName>
</protein>
<evidence type="ECO:0000313" key="1">
    <source>
        <dbReference type="EMBL" id="SFW13063.1"/>
    </source>
</evidence>
<gene>
    <name evidence="1" type="ORF">SAMN04489730_0134</name>
</gene>
<dbReference type="EMBL" id="FPJG01000002">
    <property type="protein sequence ID" value="SFW13063.1"/>
    <property type="molecule type" value="Genomic_DNA"/>
</dbReference>
<keyword evidence="2" id="KW-1185">Reference proteome</keyword>
<reference evidence="2" key="1">
    <citation type="submission" date="2016-11" db="EMBL/GenBank/DDBJ databases">
        <authorList>
            <person name="Varghese N."/>
            <person name="Submissions S."/>
        </authorList>
    </citation>
    <scope>NUCLEOTIDE SEQUENCE [LARGE SCALE GENOMIC DNA]</scope>
    <source>
        <strain evidence="2">DSM 44671</strain>
    </source>
</reference>
<accession>A0A1K1LQB8</accession>
<dbReference type="Proteomes" id="UP000182740">
    <property type="component" value="Unassembled WGS sequence"/>
</dbReference>
<name>A0A1K1LQB8_9PSEU</name>
<organism evidence="1 2">
    <name type="scientific">Amycolatopsis australiensis</name>
    <dbReference type="NCBI Taxonomy" id="546364"/>
    <lineage>
        <taxon>Bacteria</taxon>
        <taxon>Bacillati</taxon>
        <taxon>Actinomycetota</taxon>
        <taxon>Actinomycetes</taxon>
        <taxon>Pseudonocardiales</taxon>
        <taxon>Pseudonocardiaceae</taxon>
        <taxon>Amycolatopsis</taxon>
    </lineage>
</organism>
<dbReference type="STRING" id="546364.SAMN04489730_0134"/>
<sequence>MEVQDEIVVVWQRAPGGFKPIAVAMSPARWETTARKLGMDPEALTELPGSDFRPQLSTVWKDAQRGIPSAAMYYGRPALVMAPIAVLPDDHEDLQPEAKPA</sequence>
<dbReference type="AlphaFoldDB" id="A0A1K1LQB8"/>
<evidence type="ECO:0000313" key="2">
    <source>
        <dbReference type="Proteomes" id="UP000182740"/>
    </source>
</evidence>